<reference evidence="4" key="1">
    <citation type="journal article" date="2019" name="Int. J. Syst. Evol. Microbiol.">
        <title>The Global Catalogue of Microorganisms (GCM) 10K type strain sequencing project: providing services to taxonomists for standard genome sequencing and annotation.</title>
        <authorList>
            <consortium name="The Broad Institute Genomics Platform"/>
            <consortium name="The Broad Institute Genome Sequencing Center for Infectious Disease"/>
            <person name="Wu L."/>
            <person name="Ma J."/>
        </authorList>
    </citation>
    <scope>NUCLEOTIDE SEQUENCE [LARGE SCALE GENOMIC DNA]</scope>
    <source>
        <strain evidence="4">JCM 18019</strain>
    </source>
</reference>
<name>A0ABP9M048_9FLAO</name>
<evidence type="ECO:0000313" key="3">
    <source>
        <dbReference type="EMBL" id="GAA5088943.1"/>
    </source>
</evidence>
<dbReference type="Proteomes" id="UP001500353">
    <property type="component" value="Unassembled WGS sequence"/>
</dbReference>
<dbReference type="RefSeq" id="WP_345201292.1">
    <property type="nucleotide sequence ID" value="NZ_BAABHX010000002.1"/>
</dbReference>
<proteinExistence type="predicted"/>
<evidence type="ECO:0000256" key="1">
    <source>
        <dbReference type="SAM" id="SignalP"/>
    </source>
</evidence>
<dbReference type="InterPro" id="IPR046551">
    <property type="entry name" value="DUF6705"/>
</dbReference>
<feature type="domain" description="DUF6705" evidence="2">
    <location>
        <begin position="1"/>
        <end position="185"/>
    </location>
</feature>
<dbReference type="Pfam" id="PF20448">
    <property type="entry name" value="DUF6705"/>
    <property type="match status" value="1"/>
</dbReference>
<evidence type="ECO:0000313" key="4">
    <source>
        <dbReference type="Proteomes" id="UP001500353"/>
    </source>
</evidence>
<organism evidence="3 4">
    <name type="scientific">Chryseobacterium ginsengisoli</name>
    <dbReference type="NCBI Taxonomy" id="363853"/>
    <lineage>
        <taxon>Bacteria</taxon>
        <taxon>Pseudomonadati</taxon>
        <taxon>Bacteroidota</taxon>
        <taxon>Flavobacteriia</taxon>
        <taxon>Flavobacteriales</taxon>
        <taxon>Weeksellaceae</taxon>
        <taxon>Chryseobacterium group</taxon>
        <taxon>Chryseobacterium</taxon>
    </lineage>
</organism>
<evidence type="ECO:0000259" key="2">
    <source>
        <dbReference type="Pfam" id="PF20448"/>
    </source>
</evidence>
<feature type="chain" id="PRO_5045121438" description="DUF6705 domain-containing protein" evidence="1">
    <location>
        <begin position="19"/>
        <end position="185"/>
    </location>
</feature>
<feature type="signal peptide" evidence="1">
    <location>
        <begin position="1"/>
        <end position="18"/>
    </location>
</feature>
<comment type="caution">
    <text evidence="3">The sequence shown here is derived from an EMBL/GenBank/DDBJ whole genome shotgun (WGS) entry which is preliminary data.</text>
</comment>
<dbReference type="PROSITE" id="PS51257">
    <property type="entry name" value="PROKAR_LIPOPROTEIN"/>
    <property type="match status" value="1"/>
</dbReference>
<accession>A0ABP9M048</accession>
<keyword evidence="4" id="KW-1185">Reference proteome</keyword>
<gene>
    <name evidence="3" type="ORF">GCM10023210_13140</name>
</gene>
<dbReference type="EMBL" id="BAABHX010000002">
    <property type="protein sequence ID" value="GAA5088943.1"/>
    <property type="molecule type" value="Genomic_DNA"/>
</dbReference>
<keyword evidence="1" id="KW-0732">Signal</keyword>
<sequence>MKNIFLLSIVLLSFSCKAQQIYPLDASFSTISNNAYLKDINNELLPFVGIWKANFNNKEITIKIDKIDHHYMKLGTHIYYQDMLFIRYSIKNSQGTIIKSTMNLNIENSNIESSTIFPNQLISFIYSGGDCRFGWGDVDLQLIDSTHIKWRYQPEGVILTNLNCPNGADTTIYLPETNNLVFTKQ</sequence>
<protein>
    <recommendedName>
        <fullName evidence="2">DUF6705 domain-containing protein</fullName>
    </recommendedName>
</protein>